<dbReference type="InterPro" id="IPR036509">
    <property type="entry name" value="Met_Sox_Rdtase_MsrA_sf"/>
</dbReference>
<comment type="catalytic activity">
    <reaction evidence="3 4">
        <text>[thioredoxin]-disulfide + L-methionine + H2O = L-methionine (S)-S-oxide + [thioredoxin]-dithiol</text>
        <dbReference type="Rhea" id="RHEA:19993"/>
        <dbReference type="Rhea" id="RHEA-COMP:10698"/>
        <dbReference type="Rhea" id="RHEA-COMP:10700"/>
        <dbReference type="ChEBI" id="CHEBI:15377"/>
        <dbReference type="ChEBI" id="CHEBI:29950"/>
        <dbReference type="ChEBI" id="CHEBI:50058"/>
        <dbReference type="ChEBI" id="CHEBI:57844"/>
        <dbReference type="ChEBI" id="CHEBI:58772"/>
        <dbReference type="EC" id="1.8.4.11"/>
    </reaction>
</comment>
<gene>
    <name evidence="4" type="primary">msrA</name>
    <name evidence="7" type="ORF">BTE48_09340</name>
</gene>
<dbReference type="EMBL" id="MTSM01000010">
    <property type="protein sequence ID" value="OPX55359.1"/>
    <property type="molecule type" value="Genomic_DNA"/>
</dbReference>
<dbReference type="GO" id="GO:0033744">
    <property type="term" value="F:L-methionine:thioredoxin-disulfide S-oxidoreductase activity"/>
    <property type="evidence" value="ECO:0007669"/>
    <property type="project" value="RHEA"/>
</dbReference>
<evidence type="ECO:0000313" key="7">
    <source>
        <dbReference type="EMBL" id="OPX55359.1"/>
    </source>
</evidence>
<keyword evidence="5" id="KW-0732">Signal</keyword>
<keyword evidence="1 4" id="KW-0560">Oxidoreductase</keyword>
<dbReference type="PANTHER" id="PTHR43774:SF1">
    <property type="entry name" value="PEPTIDE METHIONINE SULFOXIDE REDUCTASE MSRA 2"/>
    <property type="match status" value="1"/>
</dbReference>
<name>A0A1T4PT26_9GAMM</name>
<dbReference type="NCBIfam" id="TIGR00401">
    <property type="entry name" value="msrA"/>
    <property type="match status" value="1"/>
</dbReference>
<protein>
    <recommendedName>
        <fullName evidence="4">Peptide methionine sulfoxide reductase MsrA</fullName>
        <shortName evidence="4">Protein-methionine-S-oxide reductase</shortName>
        <ecNumber evidence="4">1.8.4.11</ecNumber>
    </recommendedName>
    <alternativeName>
        <fullName evidence="4">Peptide-methionine (S)-S-oxide reductase</fullName>
        <shortName evidence="4">Peptide Met(O) reductase</shortName>
    </alternativeName>
</protein>
<evidence type="ECO:0000259" key="6">
    <source>
        <dbReference type="Pfam" id="PF01625"/>
    </source>
</evidence>
<dbReference type="OrthoDB" id="4174719at2"/>
<comment type="similarity">
    <text evidence="4">Belongs to the MsrA Met sulfoxide reductase family.</text>
</comment>
<keyword evidence="8" id="KW-1185">Reference proteome</keyword>
<comment type="caution">
    <text evidence="7">The sequence shown here is derived from an EMBL/GenBank/DDBJ whole genome shotgun (WGS) entry which is preliminary data.</text>
</comment>
<reference evidence="7 8" key="1">
    <citation type="submission" date="2017-01" db="EMBL/GenBank/DDBJ databases">
        <title>Genome Sequencing of a Marine Spirillum, Oceanospirillum multiglobuliferum ATCC 33336, from Japan.</title>
        <authorList>
            <person name="Carney J.G."/>
            <person name="Trachtenberg A.M."/>
            <person name="Rheaume B.A."/>
            <person name="Linnane J.D."/>
            <person name="Pitts N.L."/>
            <person name="Mykles D.L."/>
            <person name="Maclea K.S."/>
        </authorList>
    </citation>
    <scope>NUCLEOTIDE SEQUENCE [LARGE SCALE GENOMIC DNA]</scope>
    <source>
        <strain evidence="7 8">ATCC 33336</strain>
    </source>
</reference>
<dbReference type="RefSeq" id="WP_078745183.1">
    <property type="nucleotide sequence ID" value="NZ_FUXG01000009.1"/>
</dbReference>
<dbReference type="SUPFAM" id="SSF55068">
    <property type="entry name" value="Peptide methionine sulfoxide reductase"/>
    <property type="match status" value="1"/>
</dbReference>
<dbReference type="EC" id="1.8.4.11" evidence="4"/>
<dbReference type="GO" id="GO:0008113">
    <property type="term" value="F:peptide-methionine (S)-S-oxide reductase activity"/>
    <property type="evidence" value="ECO:0007669"/>
    <property type="project" value="UniProtKB-UniRule"/>
</dbReference>
<proteinExistence type="inferred from homology"/>
<dbReference type="STRING" id="64969.SAMN02745127_01583"/>
<feature type="domain" description="Peptide methionine sulphoxide reductase MsrA" evidence="6">
    <location>
        <begin position="33"/>
        <end position="181"/>
    </location>
</feature>
<accession>A0A1T4PT26</accession>
<evidence type="ECO:0000256" key="5">
    <source>
        <dbReference type="SAM" id="SignalP"/>
    </source>
</evidence>
<dbReference type="Gene3D" id="3.30.1060.10">
    <property type="entry name" value="Peptide methionine sulphoxide reductase MsrA"/>
    <property type="match status" value="1"/>
</dbReference>
<feature type="chain" id="PRO_5012526967" description="Peptide methionine sulfoxide reductase MsrA" evidence="5">
    <location>
        <begin position="24"/>
        <end position="204"/>
    </location>
</feature>
<dbReference type="Pfam" id="PF01625">
    <property type="entry name" value="PMSR"/>
    <property type="match status" value="1"/>
</dbReference>
<dbReference type="AlphaFoldDB" id="A0A1T4PT26"/>
<evidence type="ECO:0000256" key="1">
    <source>
        <dbReference type="ARBA" id="ARBA00023002"/>
    </source>
</evidence>
<organism evidence="7 8">
    <name type="scientific">Oceanospirillum multiglobuliferum</name>
    <dbReference type="NCBI Taxonomy" id="64969"/>
    <lineage>
        <taxon>Bacteria</taxon>
        <taxon>Pseudomonadati</taxon>
        <taxon>Pseudomonadota</taxon>
        <taxon>Gammaproteobacteria</taxon>
        <taxon>Oceanospirillales</taxon>
        <taxon>Oceanospirillaceae</taxon>
        <taxon>Oceanospirillum</taxon>
    </lineage>
</organism>
<dbReference type="PANTHER" id="PTHR43774">
    <property type="entry name" value="PEPTIDE METHIONINE SULFOXIDE REDUCTASE"/>
    <property type="match status" value="1"/>
</dbReference>
<comment type="function">
    <text evidence="4">Has an important function as a repair enzyme for proteins that have been inactivated by oxidation. Catalyzes the reversible oxidation-reduction of methionine sulfoxide in proteins to methionine.</text>
</comment>
<feature type="signal peptide" evidence="5">
    <location>
        <begin position="1"/>
        <end position="23"/>
    </location>
</feature>
<dbReference type="InterPro" id="IPR002569">
    <property type="entry name" value="Met_Sox_Rdtase_MsrA_dom"/>
</dbReference>
<sequence length="204" mass="22907">MTRSYIIAALSLSTVLLSPTTLAQTAPSQQAVATFAGGCFWCMEPPFDALDGVISTTSGYIGGHKENPTYQEVSAGKTGHTEAVQVVYNPSKVSYRKLLEVYWVNIDPFAVNAQFCDKGSQYRAEIFTHNAEQQRLAEASKQKVSTELKAKLSTIISPATTFYPAEHYHQDYYMNNPIRYTFYRQSCGRDKRLKVVWGDKYSKD</sequence>
<comment type="catalytic activity">
    <reaction evidence="2 4">
        <text>L-methionyl-[protein] + [thioredoxin]-disulfide + H2O = L-methionyl-(S)-S-oxide-[protein] + [thioredoxin]-dithiol</text>
        <dbReference type="Rhea" id="RHEA:14217"/>
        <dbReference type="Rhea" id="RHEA-COMP:10698"/>
        <dbReference type="Rhea" id="RHEA-COMP:10700"/>
        <dbReference type="Rhea" id="RHEA-COMP:12313"/>
        <dbReference type="Rhea" id="RHEA-COMP:12315"/>
        <dbReference type="ChEBI" id="CHEBI:15377"/>
        <dbReference type="ChEBI" id="CHEBI:16044"/>
        <dbReference type="ChEBI" id="CHEBI:29950"/>
        <dbReference type="ChEBI" id="CHEBI:44120"/>
        <dbReference type="ChEBI" id="CHEBI:50058"/>
        <dbReference type="EC" id="1.8.4.11"/>
    </reaction>
</comment>
<evidence type="ECO:0000313" key="8">
    <source>
        <dbReference type="Proteomes" id="UP000191418"/>
    </source>
</evidence>
<dbReference type="Proteomes" id="UP000191418">
    <property type="component" value="Unassembled WGS sequence"/>
</dbReference>
<feature type="active site" evidence="4">
    <location>
        <position position="39"/>
    </location>
</feature>
<dbReference type="HAMAP" id="MF_01401">
    <property type="entry name" value="MsrA"/>
    <property type="match status" value="1"/>
</dbReference>
<evidence type="ECO:0000256" key="4">
    <source>
        <dbReference type="HAMAP-Rule" id="MF_01401"/>
    </source>
</evidence>
<evidence type="ECO:0000256" key="2">
    <source>
        <dbReference type="ARBA" id="ARBA00047806"/>
    </source>
</evidence>
<evidence type="ECO:0000256" key="3">
    <source>
        <dbReference type="ARBA" id="ARBA00048782"/>
    </source>
</evidence>